<organism evidence="2 3">
    <name type="scientific">Plectosphaerella plurivora</name>
    <dbReference type="NCBI Taxonomy" id="936078"/>
    <lineage>
        <taxon>Eukaryota</taxon>
        <taxon>Fungi</taxon>
        <taxon>Dikarya</taxon>
        <taxon>Ascomycota</taxon>
        <taxon>Pezizomycotina</taxon>
        <taxon>Sordariomycetes</taxon>
        <taxon>Hypocreomycetidae</taxon>
        <taxon>Glomerellales</taxon>
        <taxon>Plectosphaerellaceae</taxon>
        <taxon>Plectosphaerella</taxon>
    </lineage>
</organism>
<protein>
    <submittedName>
        <fullName evidence="2">Uncharacterized protein</fullName>
    </submittedName>
</protein>
<gene>
    <name evidence="2" type="ORF">F5X68DRAFT_231723</name>
</gene>
<evidence type="ECO:0000313" key="2">
    <source>
        <dbReference type="EMBL" id="KAH6687247.1"/>
    </source>
</evidence>
<dbReference type="Proteomes" id="UP000770015">
    <property type="component" value="Unassembled WGS sequence"/>
</dbReference>
<name>A0A9P9AAD4_9PEZI</name>
<comment type="caution">
    <text evidence="2">The sequence shown here is derived from an EMBL/GenBank/DDBJ whole genome shotgun (WGS) entry which is preliminary data.</text>
</comment>
<evidence type="ECO:0000313" key="3">
    <source>
        <dbReference type="Proteomes" id="UP000770015"/>
    </source>
</evidence>
<sequence>MSNSDDEFQLSDVSSFESDDDDEPVAIVGEFGRAFGDGKPGSSDIDFTPLNEDDNDEDKYIYDYADNDYDYGDDNDNEREYLPLPIDPPHRNDSIRTLMEKIRTLLHVIQSGKIIAVATGFARTILDPEPHAYKTMIFEEKIQFWTLKKGFPLPAFDFENQREPVGGWDVNLRRGIKAALNVAYGTRRFEDEHAVWVKKNEKGMLPLLGAIEKVNQQRRRMALACERYQEKAEFQILKQILKVVNNDKWRVEDEYWGNVSMVIQFNDAIVARIDAMVRDIPGLVPGEAKQEEEAVELSSL</sequence>
<feature type="region of interest" description="Disordered" evidence="1">
    <location>
        <begin position="1"/>
        <end position="56"/>
    </location>
</feature>
<accession>A0A9P9AAD4</accession>
<evidence type="ECO:0000256" key="1">
    <source>
        <dbReference type="SAM" id="MobiDB-lite"/>
    </source>
</evidence>
<dbReference type="AlphaFoldDB" id="A0A9P9AAD4"/>
<proteinExistence type="predicted"/>
<dbReference type="EMBL" id="JAGSXJ010000011">
    <property type="protein sequence ID" value="KAH6687247.1"/>
    <property type="molecule type" value="Genomic_DNA"/>
</dbReference>
<reference evidence="2" key="1">
    <citation type="journal article" date="2021" name="Nat. Commun.">
        <title>Genetic determinants of endophytism in the Arabidopsis root mycobiome.</title>
        <authorList>
            <person name="Mesny F."/>
            <person name="Miyauchi S."/>
            <person name="Thiergart T."/>
            <person name="Pickel B."/>
            <person name="Atanasova L."/>
            <person name="Karlsson M."/>
            <person name="Huettel B."/>
            <person name="Barry K.W."/>
            <person name="Haridas S."/>
            <person name="Chen C."/>
            <person name="Bauer D."/>
            <person name="Andreopoulos W."/>
            <person name="Pangilinan J."/>
            <person name="LaButti K."/>
            <person name="Riley R."/>
            <person name="Lipzen A."/>
            <person name="Clum A."/>
            <person name="Drula E."/>
            <person name="Henrissat B."/>
            <person name="Kohler A."/>
            <person name="Grigoriev I.V."/>
            <person name="Martin F.M."/>
            <person name="Hacquard S."/>
        </authorList>
    </citation>
    <scope>NUCLEOTIDE SEQUENCE</scope>
    <source>
        <strain evidence="2">MPI-SDFR-AT-0117</strain>
    </source>
</reference>
<keyword evidence="3" id="KW-1185">Reference proteome</keyword>